<dbReference type="AlphaFoldDB" id="A0AAP2CGC9"/>
<protein>
    <submittedName>
        <fullName evidence="4">Amidohydrolase</fullName>
    </submittedName>
</protein>
<organism evidence="4 5">
    <name type="scientific">Litoribacter ruber</name>
    <dbReference type="NCBI Taxonomy" id="702568"/>
    <lineage>
        <taxon>Bacteria</taxon>
        <taxon>Pseudomonadati</taxon>
        <taxon>Bacteroidota</taxon>
        <taxon>Cytophagia</taxon>
        <taxon>Cytophagales</taxon>
        <taxon>Cyclobacteriaceae</taxon>
        <taxon>Litoribacter</taxon>
    </lineage>
</organism>
<dbReference type="SUPFAM" id="SSF53187">
    <property type="entry name" value="Zn-dependent exopeptidases"/>
    <property type="match status" value="1"/>
</dbReference>
<dbReference type="InterPro" id="IPR036264">
    <property type="entry name" value="Bact_exopeptidase_dim_dom"/>
</dbReference>
<comment type="cofactor">
    <cofactor evidence="2">
        <name>Mn(2+)</name>
        <dbReference type="ChEBI" id="CHEBI:29035"/>
    </cofactor>
    <text evidence="2">The Mn(2+) ion enhances activity.</text>
</comment>
<evidence type="ECO:0000313" key="4">
    <source>
        <dbReference type="EMBL" id="MBS9523577.1"/>
    </source>
</evidence>
<dbReference type="Gene3D" id="3.40.630.10">
    <property type="entry name" value="Zn peptidases"/>
    <property type="match status" value="1"/>
</dbReference>
<dbReference type="Proteomes" id="UP001319104">
    <property type="component" value="Unassembled WGS sequence"/>
</dbReference>
<keyword evidence="2" id="KW-0479">Metal-binding</keyword>
<feature type="binding site" evidence="2">
    <location>
        <position position="158"/>
    </location>
    <ligand>
        <name>Mn(2+)</name>
        <dbReference type="ChEBI" id="CHEBI:29035"/>
        <label>2</label>
    </ligand>
</feature>
<reference evidence="4 5" key="1">
    <citation type="submission" date="2021-05" db="EMBL/GenBank/DDBJ databases">
        <authorList>
            <person name="Zhang Z.D."/>
            <person name="Osman G."/>
        </authorList>
    </citation>
    <scope>NUCLEOTIDE SEQUENCE [LARGE SCALE GENOMIC DNA]</scope>
    <source>
        <strain evidence="4 5">KCTC 32217</strain>
    </source>
</reference>
<dbReference type="EMBL" id="JAHCMY010000002">
    <property type="protein sequence ID" value="MBS9523577.1"/>
    <property type="molecule type" value="Genomic_DNA"/>
</dbReference>
<evidence type="ECO:0000256" key="3">
    <source>
        <dbReference type="SAM" id="MobiDB-lite"/>
    </source>
</evidence>
<dbReference type="Gene3D" id="3.30.70.360">
    <property type="match status" value="1"/>
</dbReference>
<dbReference type="GO" id="GO:0046872">
    <property type="term" value="F:metal ion binding"/>
    <property type="evidence" value="ECO:0007669"/>
    <property type="project" value="UniProtKB-KW"/>
</dbReference>
<name>A0AAP2CGC9_9BACT</name>
<dbReference type="RefSeq" id="WP_213944463.1">
    <property type="nucleotide sequence ID" value="NZ_JAHCMY010000002.1"/>
</dbReference>
<dbReference type="SUPFAM" id="SSF55031">
    <property type="entry name" value="Bacterial exopeptidase dimerisation domain"/>
    <property type="match status" value="1"/>
</dbReference>
<feature type="binding site" evidence="2">
    <location>
        <position position="350"/>
    </location>
    <ligand>
        <name>Mn(2+)</name>
        <dbReference type="ChEBI" id="CHEBI:29035"/>
        <label>2</label>
    </ligand>
</feature>
<feature type="binding site" evidence="2">
    <location>
        <position position="97"/>
    </location>
    <ligand>
        <name>Mn(2+)</name>
        <dbReference type="ChEBI" id="CHEBI:29035"/>
        <label>2</label>
    </ligand>
</feature>
<dbReference type="Pfam" id="PF01546">
    <property type="entry name" value="Peptidase_M20"/>
    <property type="match status" value="1"/>
</dbReference>
<keyword evidence="5" id="KW-1185">Reference proteome</keyword>
<sequence>MTQKELESLTDFRQKLHQHPELSNEEKETAIMVKDFFEPLKPDKVYDKLGGHGVAFKFEGQEDGPTTMIRCELDGLPIADLSEAKHASTNQGISHSCGHDGHMAIVAGMGKHLSANRPLKGNVVLLFQPAEETGEGAERVIKDKKYKEIQPDYAFALHNLPGYPEKQVVIKKGPFAAASTGMIIQLTGKTSHAGHPEDGLSPAVAMSTLMVGLPLLPESMKDFALITVVHAQLGKRAFGTSPGKATVMATLRSFDNDTLAALTGYAEALAKKVAEENKLQIEISYTESFAATENSPEAHKLVKDAAKRLGLKTKNIRIPFRWSEDFGHFSQATQTALFGLGAGKKQPQLHEPTYDFPDEIIGTGVDIFVETLKELHY</sequence>
<accession>A0AAP2CGC9</accession>
<dbReference type="NCBIfam" id="TIGR01891">
    <property type="entry name" value="amidohydrolases"/>
    <property type="match status" value="1"/>
</dbReference>
<dbReference type="InterPro" id="IPR017439">
    <property type="entry name" value="Amidohydrolase"/>
</dbReference>
<dbReference type="PANTHER" id="PTHR11014">
    <property type="entry name" value="PEPTIDASE M20 FAMILY MEMBER"/>
    <property type="match status" value="1"/>
</dbReference>
<keyword evidence="1" id="KW-0378">Hydrolase</keyword>
<dbReference type="InterPro" id="IPR002933">
    <property type="entry name" value="Peptidase_M20"/>
</dbReference>
<evidence type="ECO:0000313" key="5">
    <source>
        <dbReference type="Proteomes" id="UP001319104"/>
    </source>
</evidence>
<evidence type="ECO:0000256" key="1">
    <source>
        <dbReference type="ARBA" id="ARBA00022801"/>
    </source>
</evidence>
<feature type="binding site" evidence="2">
    <location>
        <position position="99"/>
    </location>
    <ligand>
        <name>Mn(2+)</name>
        <dbReference type="ChEBI" id="CHEBI:29035"/>
        <label>2</label>
    </ligand>
</feature>
<proteinExistence type="predicted"/>
<keyword evidence="2" id="KW-0464">Manganese</keyword>
<dbReference type="PIRSF" id="PIRSF005962">
    <property type="entry name" value="Pept_M20D_amidohydro"/>
    <property type="match status" value="1"/>
</dbReference>
<feature type="region of interest" description="Disordered" evidence="3">
    <location>
        <begin position="1"/>
        <end position="23"/>
    </location>
</feature>
<comment type="caution">
    <text evidence="4">The sequence shown here is derived from an EMBL/GenBank/DDBJ whole genome shotgun (WGS) entry which is preliminary data.</text>
</comment>
<gene>
    <name evidence="4" type="ORF">KI659_06055</name>
</gene>
<dbReference type="PANTHER" id="PTHR11014:SF169">
    <property type="entry name" value="CLAN MH, FAMILY M20, PEPTIDASE T-LIKE METALLOPEPTIDASE"/>
    <property type="match status" value="1"/>
</dbReference>
<feature type="binding site" evidence="2">
    <location>
        <position position="132"/>
    </location>
    <ligand>
        <name>Mn(2+)</name>
        <dbReference type="ChEBI" id="CHEBI:29035"/>
        <label>2</label>
    </ligand>
</feature>
<evidence type="ECO:0000256" key="2">
    <source>
        <dbReference type="PIRSR" id="PIRSR005962-1"/>
    </source>
</evidence>
<dbReference type="GO" id="GO:0016787">
    <property type="term" value="F:hydrolase activity"/>
    <property type="evidence" value="ECO:0007669"/>
    <property type="project" value="InterPro"/>
</dbReference>